<proteinExistence type="predicted"/>
<dbReference type="EMBL" id="AMZH03019169">
    <property type="protein sequence ID" value="RRT40709.1"/>
    <property type="molecule type" value="Genomic_DNA"/>
</dbReference>
<reference evidence="2 3" key="1">
    <citation type="journal article" date="2014" name="Agronomy (Basel)">
        <title>A Draft Genome Sequence for Ensete ventricosum, the Drought-Tolerant Tree Against Hunger.</title>
        <authorList>
            <person name="Harrison J."/>
            <person name="Moore K.A."/>
            <person name="Paszkiewicz K."/>
            <person name="Jones T."/>
            <person name="Grant M."/>
            <person name="Ambacheew D."/>
            <person name="Muzemil S."/>
            <person name="Studholme D.J."/>
        </authorList>
    </citation>
    <scope>NUCLEOTIDE SEQUENCE [LARGE SCALE GENOMIC DNA]</scope>
</reference>
<dbReference type="Proteomes" id="UP000287651">
    <property type="component" value="Unassembled WGS sequence"/>
</dbReference>
<name>A0A426XMI4_ENSVE</name>
<evidence type="ECO:0000313" key="3">
    <source>
        <dbReference type="Proteomes" id="UP000287651"/>
    </source>
</evidence>
<evidence type="ECO:0000256" key="1">
    <source>
        <dbReference type="SAM" id="MobiDB-lite"/>
    </source>
</evidence>
<accession>A0A426XMI4</accession>
<comment type="caution">
    <text evidence="2">The sequence shown here is derived from an EMBL/GenBank/DDBJ whole genome shotgun (WGS) entry which is preliminary data.</text>
</comment>
<protein>
    <submittedName>
        <fullName evidence="2">Uncharacterized protein</fullName>
    </submittedName>
</protein>
<dbReference type="AlphaFoldDB" id="A0A426XMI4"/>
<feature type="region of interest" description="Disordered" evidence="1">
    <location>
        <begin position="1"/>
        <end position="30"/>
    </location>
</feature>
<sequence>MSLLRRGRATVAAEGDGATGSAAEGGGCGCEGRWQRLSSGDEEEEIKVVAKEGLAAVEATGKRRRGQRGPARVAADAAAIEERKGREERRQRQ</sequence>
<gene>
    <name evidence="2" type="ORF">B296_00035709</name>
</gene>
<feature type="compositionally biased region" description="Low complexity" evidence="1">
    <location>
        <begin position="12"/>
        <end position="22"/>
    </location>
</feature>
<evidence type="ECO:0000313" key="2">
    <source>
        <dbReference type="EMBL" id="RRT40709.1"/>
    </source>
</evidence>
<feature type="region of interest" description="Disordered" evidence="1">
    <location>
        <begin position="60"/>
        <end position="93"/>
    </location>
</feature>
<feature type="compositionally biased region" description="Basic and acidic residues" evidence="1">
    <location>
        <begin position="80"/>
        <end position="93"/>
    </location>
</feature>
<organism evidence="2 3">
    <name type="scientific">Ensete ventricosum</name>
    <name type="common">Abyssinian banana</name>
    <name type="synonym">Musa ensete</name>
    <dbReference type="NCBI Taxonomy" id="4639"/>
    <lineage>
        <taxon>Eukaryota</taxon>
        <taxon>Viridiplantae</taxon>
        <taxon>Streptophyta</taxon>
        <taxon>Embryophyta</taxon>
        <taxon>Tracheophyta</taxon>
        <taxon>Spermatophyta</taxon>
        <taxon>Magnoliopsida</taxon>
        <taxon>Liliopsida</taxon>
        <taxon>Zingiberales</taxon>
        <taxon>Musaceae</taxon>
        <taxon>Ensete</taxon>
    </lineage>
</organism>